<proteinExistence type="predicted"/>
<dbReference type="Proteomes" id="UP001239111">
    <property type="component" value="Chromosome 3"/>
</dbReference>
<name>A0ACC2NN24_9HYME</name>
<comment type="caution">
    <text evidence="1">The sequence shown here is derived from an EMBL/GenBank/DDBJ whole genome shotgun (WGS) entry which is preliminary data.</text>
</comment>
<sequence>MYDEEDRRRRRKSLSMKFARKVKSIPGQSTSNTGVTAEDGNSDCTAPQKLKLDEESGNTNPVISGGNDFVMIPKEVLPNDSGPCSQVGGNHQAVMNIRSANINSPLQSIIVQSVDADDVQESDSSAWPSSASPVPTQNTTNIFIGNDDSDEEEGLVVSKDSILADMIKEWALENHVAFMTVDKLLQKVKPHFPDIPASHKTLLDRGSQPMFEVRKFDPCNESDELQFVHFGLKRILEIIIRASLHTANPVIELKFNADGSKLKKSSAIEFWALQGQIHTDDTITYDPFLISVWYGKGKPSSPDLFVQDFVTDLNHLLVEGLTVDGVKLEIRVHCSICDWPARAFLKRITGHTGFFCYERCHIAGCKPRSTTIFPYSKCPPRTMLSFNWRLDQFHHKGSLLSPLLAIKSPPDHRPMDLVKLFILDFMHLGPLTNMEIMLLNWTSETRLKLSQQDIDKICKRMEAISKQIPEEFQRSTRSLEILSSWKATESRFFLLYCGFLVVKDILPAEVYEHFCLFAVSSRILSSDELIEKYLPLAEAYLDKCAELFPVIYGEDSETLYAHSLMHIADDVKEMKCNICRLTAFPVENNMKKVKYWLRSAYKSLRQLCFQVYTDEIFLSKEKSGEGKVMIDSVMFRHCKLSCKSSNNMIMMSNGDVVRIVQLFHESSSSEEVFFKGKKLAIVGDVFTYPMQSSSLGILEINDTVTEIISSSLENMTAKLVLLSIDGESTRSRNDHVVPFLH</sequence>
<evidence type="ECO:0000313" key="1">
    <source>
        <dbReference type="EMBL" id="KAJ8672213.1"/>
    </source>
</evidence>
<evidence type="ECO:0000313" key="2">
    <source>
        <dbReference type="Proteomes" id="UP001239111"/>
    </source>
</evidence>
<keyword evidence="2" id="KW-1185">Reference proteome</keyword>
<protein>
    <submittedName>
        <fullName evidence="1">Uncharacterized protein</fullName>
    </submittedName>
</protein>
<organism evidence="1 2">
    <name type="scientific">Eretmocerus hayati</name>
    <dbReference type="NCBI Taxonomy" id="131215"/>
    <lineage>
        <taxon>Eukaryota</taxon>
        <taxon>Metazoa</taxon>
        <taxon>Ecdysozoa</taxon>
        <taxon>Arthropoda</taxon>
        <taxon>Hexapoda</taxon>
        <taxon>Insecta</taxon>
        <taxon>Pterygota</taxon>
        <taxon>Neoptera</taxon>
        <taxon>Endopterygota</taxon>
        <taxon>Hymenoptera</taxon>
        <taxon>Apocrita</taxon>
        <taxon>Proctotrupomorpha</taxon>
        <taxon>Chalcidoidea</taxon>
        <taxon>Aphelinidae</taxon>
        <taxon>Aphelininae</taxon>
        <taxon>Eretmocerus</taxon>
    </lineage>
</organism>
<gene>
    <name evidence="1" type="ORF">QAD02_003472</name>
</gene>
<dbReference type="EMBL" id="CM056743">
    <property type="protein sequence ID" value="KAJ8672213.1"/>
    <property type="molecule type" value="Genomic_DNA"/>
</dbReference>
<accession>A0ACC2NN24</accession>
<reference evidence="1" key="1">
    <citation type="submission" date="2023-04" db="EMBL/GenBank/DDBJ databases">
        <title>A chromosome-level genome assembly of the parasitoid wasp Eretmocerus hayati.</title>
        <authorList>
            <person name="Zhong Y."/>
            <person name="Liu S."/>
            <person name="Liu Y."/>
        </authorList>
    </citation>
    <scope>NUCLEOTIDE SEQUENCE</scope>
    <source>
        <strain evidence="1">ZJU_SS_LIU_2023</strain>
    </source>
</reference>